<dbReference type="SUPFAM" id="SSF52540">
    <property type="entry name" value="P-loop containing nucleoside triphosphate hydrolases"/>
    <property type="match status" value="1"/>
</dbReference>
<dbReference type="KEGG" id="ddu:GF1_15370"/>
<dbReference type="Gene3D" id="3.90.1150.10">
    <property type="entry name" value="Aspartate Aminotransferase, domain 1"/>
    <property type="match status" value="1"/>
</dbReference>
<dbReference type="EMBL" id="AP024233">
    <property type="protein sequence ID" value="BCO09161.1"/>
    <property type="molecule type" value="Genomic_DNA"/>
</dbReference>
<dbReference type="CDD" id="cd05389">
    <property type="entry name" value="CobQ_N"/>
    <property type="match status" value="1"/>
</dbReference>
<evidence type="ECO:0000259" key="6">
    <source>
        <dbReference type="Pfam" id="PF01656"/>
    </source>
</evidence>
<dbReference type="InterPro" id="IPR029062">
    <property type="entry name" value="Class_I_gatase-like"/>
</dbReference>
<dbReference type="InterPro" id="IPR027417">
    <property type="entry name" value="P-loop_NTPase"/>
</dbReference>
<dbReference type="Pfam" id="PF07685">
    <property type="entry name" value="GATase_3"/>
    <property type="match status" value="1"/>
</dbReference>
<feature type="domain" description="CobQ/CobB/MinD/ParA nucleotide binding" evidence="6">
    <location>
        <begin position="71"/>
        <end position="296"/>
    </location>
</feature>
<comment type="function">
    <text evidence="4">Catalyzes amidations at positions B, D, E, and G on adenosylcobyrinic A,C-diamide. NH(2) groups are provided by glutamine, and one molecule of ATP is hydrogenolyzed for each amidation.</text>
</comment>
<dbReference type="NCBIfam" id="TIGR00313">
    <property type="entry name" value="cobQ"/>
    <property type="match status" value="1"/>
</dbReference>
<dbReference type="CDD" id="cd01750">
    <property type="entry name" value="GATase1_CobQ"/>
    <property type="match status" value="1"/>
</dbReference>
<dbReference type="Proteomes" id="UP001063350">
    <property type="component" value="Chromosome"/>
</dbReference>
<organism evidence="8 9">
    <name type="scientific">Desulfolithobacter dissulfuricans</name>
    <dbReference type="NCBI Taxonomy" id="2795293"/>
    <lineage>
        <taxon>Bacteria</taxon>
        <taxon>Pseudomonadati</taxon>
        <taxon>Thermodesulfobacteriota</taxon>
        <taxon>Desulfobulbia</taxon>
        <taxon>Desulfobulbales</taxon>
        <taxon>Desulfobulbaceae</taxon>
        <taxon>Desulfolithobacter</taxon>
    </lineage>
</organism>
<evidence type="ECO:0000256" key="3">
    <source>
        <dbReference type="ARBA" id="ARBA00022962"/>
    </source>
</evidence>
<evidence type="ECO:0000256" key="2">
    <source>
        <dbReference type="ARBA" id="ARBA00022573"/>
    </source>
</evidence>
<evidence type="ECO:0000313" key="9">
    <source>
        <dbReference type="Proteomes" id="UP001063350"/>
    </source>
</evidence>
<gene>
    <name evidence="4" type="primary">cobQ</name>
    <name evidence="8" type="ORF">GF1_15370</name>
</gene>
<dbReference type="InterPro" id="IPR015422">
    <property type="entry name" value="PyrdxlP-dep_Trfase_small"/>
</dbReference>
<feature type="active site" description="Nucleophile" evidence="4">
    <location>
        <position position="401"/>
    </location>
</feature>
<comment type="pathway">
    <text evidence="1 4">Cofactor biosynthesis; adenosylcobalamin biosynthesis.</text>
</comment>
<dbReference type="PANTHER" id="PTHR21343">
    <property type="entry name" value="DETHIOBIOTIN SYNTHETASE"/>
    <property type="match status" value="1"/>
</dbReference>
<protein>
    <recommendedName>
        <fullName evidence="4">Cobyric acid synthase</fullName>
    </recommendedName>
</protein>
<dbReference type="Gene3D" id="3.40.50.300">
    <property type="entry name" value="P-loop containing nucleotide triphosphate hydrolases"/>
    <property type="match status" value="1"/>
</dbReference>
<dbReference type="SUPFAM" id="SSF52317">
    <property type="entry name" value="Class I glutamine amidotransferase-like"/>
    <property type="match status" value="1"/>
</dbReference>
<reference evidence="8" key="1">
    <citation type="submission" date="2020-12" db="EMBL/GenBank/DDBJ databases">
        <title>Desulfobium dissulfuricans gen. nov., sp. nov., a novel mesophilic, sulfate-reducing bacterium isolated from a deep-sea hydrothermal vent.</title>
        <authorList>
            <person name="Hashimoto Y."/>
            <person name="Tame A."/>
            <person name="Sawayama S."/>
            <person name="Miyazaki J."/>
            <person name="Takai K."/>
            <person name="Nakagawa S."/>
        </authorList>
    </citation>
    <scope>NUCLEOTIDE SEQUENCE</scope>
    <source>
        <strain evidence="8">GF1</strain>
    </source>
</reference>
<dbReference type="NCBIfam" id="NF001989">
    <property type="entry name" value="PRK00784.1"/>
    <property type="match status" value="1"/>
</dbReference>
<sequence length="556" mass="61532">MADHRIAIRTCGGYPGLDQSYFRVAVRPQEDNRALVSALEQVLAQARTTDPDRRNKNNSRNSRRPARVRSIMFVGTGSDVGKSVLVAALCRVLLQEGIRVAPFKAQNMSLNSYVTRDGGEMGRAQVVQAQACRLDPDVRMNPVLLKPSSDVGSQVIVHGRPVGNMRVAEYVRYKERAWQEVCRAYDELAADFDVLVLEGAGSPGEVNLKSHDIVNMRMARYAESPVLLAGDIDRGGVYASFVGHMEVMEEWERQLVAGFLVNRFRGDSSLLAAAHDYLLKRTGKPVLGVLPYIRDLGLPQEDSVSFKAGLFDKPKPDQEHVTLALIDLPHISNFTDVEPLLAEPDVDLRIIRRAEDLGYPDAVILPGSKNVINDITYLEESGLAARLRKLAARNCEIVGICGGFQMLGREIGDPLGLEGEPGSVCQGLGLLDMRTELAPEKTLTRRQGTHAPSGTPVHGYEIHHGVTRGRGEPILVFDDDTTCGLAADRVWGSYLHGIFDSDPFRRWFIDRLRREKGLEPLQGPGATYDLEPALDRLAEVFRAHVDLDEIFRLLDL</sequence>
<dbReference type="InterPro" id="IPR004459">
    <property type="entry name" value="CobQ_synth"/>
</dbReference>
<dbReference type="InterPro" id="IPR047045">
    <property type="entry name" value="CobQ_N"/>
</dbReference>
<evidence type="ECO:0000256" key="5">
    <source>
        <dbReference type="SAM" id="MobiDB-lite"/>
    </source>
</evidence>
<dbReference type="GO" id="GO:0015420">
    <property type="term" value="F:ABC-type vitamin B12 transporter activity"/>
    <property type="evidence" value="ECO:0007669"/>
    <property type="project" value="UniProtKB-UniRule"/>
</dbReference>
<name>A0A915XL46_9BACT</name>
<dbReference type="InterPro" id="IPR033949">
    <property type="entry name" value="CobQ_GATase1"/>
</dbReference>
<evidence type="ECO:0000256" key="4">
    <source>
        <dbReference type="HAMAP-Rule" id="MF_00028"/>
    </source>
</evidence>
<dbReference type="Pfam" id="PF01656">
    <property type="entry name" value="CbiA"/>
    <property type="match status" value="1"/>
</dbReference>
<dbReference type="PROSITE" id="PS51274">
    <property type="entry name" value="GATASE_COBBQ"/>
    <property type="match status" value="1"/>
</dbReference>
<dbReference type="RefSeq" id="WP_267929029.1">
    <property type="nucleotide sequence ID" value="NZ_AP024233.1"/>
</dbReference>
<accession>A0A915XL46</accession>
<keyword evidence="9" id="KW-1185">Reference proteome</keyword>
<feature type="region of interest" description="Disordered" evidence="5">
    <location>
        <begin position="45"/>
        <end position="66"/>
    </location>
</feature>
<evidence type="ECO:0000259" key="7">
    <source>
        <dbReference type="Pfam" id="PF07685"/>
    </source>
</evidence>
<comment type="similarity">
    <text evidence="4">Belongs to the CobB/CobQ family. CobQ subfamily.</text>
</comment>
<dbReference type="Gene3D" id="3.40.50.880">
    <property type="match status" value="1"/>
</dbReference>
<dbReference type="GO" id="GO:0009236">
    <property type="term" value="P:cobalamin biosynthetic process"/>
    <property type="evidence" value="ECO:0007669"/>
    <property type="project" value="UniProtKB-UniRule"/>
</dbReference>
<proteinExistence type="inferred from homology"/>
<feature type="domain" description="CobB/CobQ-like glutamine amidotransferase" evidence="7">
    <location>
        <begin position="323"/>
        <end position="503"/>
    </location>
</feature>
<dbReference type="HAMAP" id="MF_00028">
    <property type="entry name" value="CobQ"/>
    <property type="match status" value="1"/>
</dbReference>
<keyword evidence="3 4" id="KW-0315">Glutamine amidotransferase</keyword>
<dbReference type="InterPro" id="IPR011698">
    <property type="entry name" value="GATase_3"/>
</dbReference>
<feature type="active site" evidence="4">
    <location>
        <position position="496"/>
    </location>
</feature>
<dbReference type="InterPro" id="IPR002586">
    <property type="entry name" value="CobQ/CobB/MinD/ParA_Nub-bd_dom"/>
</dbReference>
<dbReference type="PANTHER" id="PTHR21343:SF1">
    <property type="entry name" value="COBYRIC ACID SYNTHASE"/>
    <property type="match status" value="1"/>
</dbReference>
<evidence type="ECO:0000256" key="1">
    <source>
        <dbReference type="ARBA" id="ARBA00004953"/>
    </source>
</evidence>
<evidence type="ECO:0000313" key="8">
    <source>
        <dbReference type="EMBL" id="BCO09161.1"/>
    </source>
</evidence>
<dbReference type="AlphaFoldDB" id="A0A915XL46"/>
<dbReference type="GO" id="GO:0003824">
    <property type="term" value="F:catalytic activity"/>
    <property type="evidence" value="ECO:0007669"/>
    <property type="project" value="InterPro"/>
</dbReference>
<keyword evidence="2 4" id="KW-0169">Cobalamin biosynthesis</keyword>